<comment type="caution">
    <text evidence="3">The sequence shown here is derived from an EMBL/GenBank/DDBJ whole genome shotgun (WGS) entry which is preliminary data.</text>
</comment>
<keyword evidence="2" id="KW-0812">Transmembrane</keyword>
<proteinExistence type="predicted"/>
<feature type="compositionally biased region" description="Pro residues" evidence="1">
    <location>
        <begin position="134"/>
        <end position="149"/>
    </location>
</feature>
<feature type="compositionally biased region" description="Polar residues" evidence="1">
    <location>
        <begin position="152"/>
        <end position="178"/>
    </location>
</feature>
<dbReference type="AlphaFoldDB" id="A0A1F7WNC8"/>
<evidence type="ECO:0000256" key="2">
    <source>
        <dbReference type="SAM" id="Phobius"/>
    </source>
</evidence>
<sequence>MPAAVEFLNFETPDGARFRSEAFRPFTAAALVILTVLAALAFFSGAAFAQGDAGLSELEPSDDYRPDGYYEPYDFSFVKTAPAPETPSPTQHPLPPEAYGQQPFTGEQPDFTPPQNPPPGGYNDPQMSPEAPVNAPPPDLEPIVVPDPPDFNSLTVAPSPGQPNSVVTDFSTVQNPFNETGAAPDTGASAHPQNLNISSAQPVSNPAAGKAAEALKLFVRKGKKPIRYKLTDEAISANIERIVGGKSLLESNWNELHDGLLSLYSGAVSNNLSAAEPLDEEFERINSVLMTYMLSYGAPDFDSVIIKYKTYYFAFLGPLAGVPTNFKPSNPEAKYKLLRLLGGDIIKIISGSTIMFSLKPLSFCVSDIMREVANGEFYKLEVLFRVMTSADAPVRNLVRPFFQLLKSKIMSARDLEKSPEPRANYSKAYELLNKVK</sequence>
<protein>
    <submittedName>
        <fullName evidence="3">Uncharacterized protein</fullName>
    </submittedName>
</protein>
<dbReference type="STRING" id="1817813.A2008_04700"/>
<evidence type="ECO:0000313" key="4">
    <source>
        <dbReference type="Proteomes" id="UP000178735"/>
    </source>
</evidence>
<feature type="region of interest" description="Disordered" evidence="1">
    <location>
        <begin position="79"/>
        <end position="203"/>
    </location>
</feature>
<feature type="compositionally biased region" description="Pro residues" evidence="1">
    <location>
        <begin position="84"/>
        <end position="96"/>
    </location>
</feature>
<gene>
    <name evidence="3" type="ORF">A2008_04700</name>
</gene>
<feature type="transmembrane region" description="Helical" evidence="2">
    <location>
        <begin position="26"/>
        <end position="49"/>
    </location>
</feature>
<dbReference type="Proteomes" id="UP000178735">
    <property type="component" value="Unassembled WGS sequence"/>
</dbReference>
<keyword evidence="2" id="KW-0472">Membrane</keyword>
<evidence type="ECO:0000313" key="3">
    <source>
        <dbReference type="EMBL" id="OGM04336.1"/>
    </source>
</evidence>
<dbReference type="EMBL" id="MGFH01000146">
    <property type="protein sequence ID" value="OGM04336.1"/>
    <property type="molecule type" value="Genomic_DNA"/>
</dbReference>
<name>A0A1F7WNC8_9BACT</name>
<evidence type="ECO:0000256" key="1">
    <source>
        <dbReference type="SAM" id="MobiDB-lite"/>
    </source>
</evidence>
<keyword evidence="2" id="KW-1133">Transmembrane helix</keyword>
<accession>A0A1F7WNC8</accession>
<reference evidence="3 4" key="1">
    <citation type="journal article" date="2016" name="Nat. Commun.">
        <title>Thousands of microbial genomes shed light on interconnected biogeochemical processes in an aquifer system.</title>
        <authorList>
            <person name="Anantharaman K."/>
            <person name="Brown C.T."/>
            <person name="Hug L.A."/>
            <person name="Sharon I."/>
            <person name="Castelle C.J."/>
            <person name="Probst A.J."/>
            <person name="Thomas B.C."/>
            <person name="Singh A."/>
            <person name="Wilkins M.J."/>
            <person name="Karaoz U."/>
            <person name="Brodie E.L."/>
            <person name="Williams K.H."/>
            <person name="Hubbard S.S."/>
            <person name="Banfield J.F."/>
        </authorList>
    </citation>
    <scope>NUCLEOTIDE SEQUENCE [LARGE SCALE GENOMIC DNA]</scope>
</reference>
<feature type="compositionally biased region" description="Polar residues" evidence="1">
    <location>
        <begin position="191"/>
        <end position="203"/>
    </location>
</feature>
<feature type="compositionally biased region" description="Pro residues" evidence="1">
    <location>
        <begin position="111"/>
        <end position="120"/>
    </location>
</feature>
<organism evidence="3 4">
    <name type="scientific">Candidatus Wallbacteria bacterium GWC2_49_35</name>
    <dbReference type="NCBI Taxonomy" id="1817813"/>
    <lineage>
        <taxon>Bacteria</taxon>
        <taxon>Candidatus Walliibacteriota</taxon>
    </lineage>
</organism>